<dbReference type="Proteomes" id="UP000673691">
    <property type="component" value="Unassembled WGS sequence"/>
</dbReference>
<gene>
    <name evidence="2" type="ORF">BJ554DRAFT_4256</name>
</gene>
<dbReference type="EMBL" id="JAEFCI010012287">
    <property type="protein sequence ID" value="KAG5456102.1"/>
    <property type="molecule type" value="Genomic_DNA"/>
</dbReference>
<dbReference type="AlphaFoldDB" id="A0A8H7ZN04"/>
<feature type="compositionally biased region" description="Gly residues" evidence="1">
    <location>
        <begin position="29"/>
        <end position="38"/>
    </location>
</feature>
<evidence type="ECO:0000313" key="2">
    <source>
        <dbReference type="EMBL" id="KAG5456102.1"/>
    </source>
</evidence>
<reference evidence="2 3" key="1">
    <citation type="journal article" name="Sci. Rep.">
        <title>Genome-scale phylogenetic analyses confirm Olpidium as the closest living zoosporic fungus to the non-flagellated, terrestrial fungi.</title>
        <authorList>
            <person name="Chang Y."/>
            <person name="Rochon D."/>
            <person name="Sekimoto S."/>
            <person name="Wang Y."/>
            <person name="Chovatia M."/>
            <person name="Sandor L."/>
            <person name="Salamov A."/>
            <person name="Grigoriev I.V."/>
            <person name="Stajich J.E."/>
            <person name="Spatafora J.W."/>
        </authorList>
    </citation>
    <scope>NUCLEOTIDE SEQUENCE [LARGE SCALE GENOMIC DNA]</scope>
    <source>
        <strain evidence="2">S191</strain>
    </source>
</reference>
<proteinExistence type="predicted"/>
<comment type="caution">
    <text evidence="2">The sequence shown here is derived from an EMBL/GenBank/DDBJ whole genome shotgun (WGS) entry which is preliminary data.</text>
</comment>
<keyword evidence="3" id="KW-1185">Reference proteome</keyword>
<feature type="region of interest" description="Disordered" evidence="1">
    <location>
        <begin position="99"/>
        <end position="124"/>
    </location>
</feature>
<accession>A0A8H7ZN04</accession>
<name>A0A8H7ZN04_9FUNG</name>
<feature type="region of interest" description="Disordered" evidence="1">
    <location>
        <begin position="1"/>
        <end position="38"/>
    </location>
</feature>
<evidence type="ECO:0000256" key="1">
    <source>
        <dbReference type="SAM" id="MobiDB-lite"/>
    </source>
</evidence>
<organism evidence="2 3">
    <name type="scientific">Olpidium bornovanus</name>
    <dbReference type="NCBI Taxonomy" id="278681"/>
    <lineage>
        <taxon>Eukaryota</taxon>
        <taxon>Fungi</taxon>
        <taxon>Fungi incertae sedis</taxon>
        <taxon>Olpidiomycota</taxon>
        <taxon>Olpidiomycotina</taxon>
        <taxon>Olpidiomycetes</taxon>
        <taxon>Olpidiales</taxon>
        <taxon>Olpidiaceae</taxon>
        <taxon>Olpidium</taxon>
    </lineage>
</organism>
<evidence type="ECO:0000313" key="3">
    <source>
        <dbReference type="Proteomes" id="UP000673691"/>
    </source>
</evidence>
<protein>
    <submittedName>
        <fullName evidence="2">Uncharacterized protein</fullName>
    </submittedName>
</protein>
<sequence length="145" mass="16257">MERGTRKPAGGSSSRAGACEGNRSRHRGGGSAAAGGRGGRLLSYKHGWPILLAVVPPARQRFFRQQRGLVGLPADLLDRDPAVSHYQRCGRPVPLRKKEMRKKKTNMRSPRLARGRRSRTRRMARRMRVRVWSVAKLRKLPEAVG</sequence>